<accession>A0AA39UXS8</accession>
<gene>
    <name evidence="1" type="ORF">EDD18DRAFT_1140094</name>
</gene>
<protein>
    <submittedName>
        <fullName evidence="1">Uncharacterized protein</fullName>
    </submittedName>
</protein>
<keyword evidence="2" id="KW-1185">Reference proteome</keyword>
<evidence type="ECO:0000313" key="2">
    <source>
        <dbReference type="Proteomes" id="UP001175228"/>
    </source>
</evidence>
<evidence type="ECO:0000313" key="1">
    <source>
        <dbReference type="EMBL" id="KAK0502289.1"/>
    </source>
</evidence>
<sequence length="403" mass="46534">MPLLPDTVHDLLFRDLAPLDLYNYSKVNREAYQSIVSFCKRAYTLKGYLLPYFTEQQVAKFRELQKELGILIAGSTAINFFERDAREYAGSDLDLYVNHSQCQKVGAFLRKAGYHFRPRESQLETFEANVAHVDWLTHFLFNIFAPRSAYSNPAIAGVFDFYNVADKKIQLITSKYSPVDVVLHFHSTCVMNFITHSHAYSLYARATFGERRSIPSRASKLYDVAARKKYHDRGWKTVGVVRDDPAVEFHDILRRVGDKHCWVIPLDHPSDNKDQSEEDELVGSHTWKMDFFNKKNKFLMVYHIFRSPHLINNYCITEEVADGIAKIPLGCGNNEEDDAVTLTGADIWDYDLLKLVKHLFDEDFVPRKDEGETGDDHQSVSPVRLEDLWSWFTSLSNRLIQGL</sequence>
<dbReference type="EMBL" id="JAUEPU010000005">
    <property type="protein sequence ID" value="KAK0502289.1"/>
    <property type="molecule type" value="Genomic_DNA"/>
</dbReference>
<reference evidence="1" key="1">
    <citation type="submission" date="2023-06" db="EMBL/GenBank/DDBJ databases">
        <authorList>
            <consortium name="Lawrence Berkeley National Laboratory"/>
            <person name="Ahrendt S."/>
            <person name="Sahu N."/>
            <person name="Indic B."/>
            <person name="Wong-Bajracharya J."/>
            <person name="Merenyi Z."/>
            <person name="Ke H.-M."/>
            <person name="Monk M."/>
            <person name="Kocsube S."/>
            <person name="Drula E."/>
            <person name="Lipzen A."/>
            <person name="Balint B."/>
            <person name="Henrissat B."/>
            <person name="Andreopoulos B."/>
            <person name="Martin F.M."/>
            <person name="Harder C.B."/>
            <person name="Rigling D."/>
            <person name="Ford K.L."/>
            <person name="Foster G.D."/>
            <person name="Pangilinan J."/>
            <person name="Papanicolaou A."/>
            <person name="Barry K."/>
            <person name="LaButti K."/>
            <person name="Viragh M."/>
            <person name="Koriabine M."/>
            <person name="Yan M."/>
            <person name="Riley R."/>
            <person name="Champramary S."/>
            <person name="Plett K.L."/>
            <person name="Tsai I.J."/>
            <person name="Slot J."/>
            <person name="Sipos G."/>
            <person name="Plett J."/>
            <person name="Nagy L.G."/>
            <person name="Grigoriev I.V."/>
        </authorList>
    </citation>
    <scope>NUCLEOTIDE SEQUENCE</scope>
    <source>
        <strain evidence="1">HWK02</strain>
    </source>
</reference>
<dbReference type="AlphaFoldDB" id="A0AA39UXS8"/>
<comment type="caution">
    <text evidence="1">The sequence shown here is derived from an EMBL/GenBank/DDBJ whole genome shotgun (WGS) entry which is preliminary data.</text>
</comment>
<dbReference type="Proteomes" id="UP001175228">
    <property type="component" value="Unassembled WGS sequence"/>
</dbReference>
<proteinExistence type="predicted"/>
<name>A0AA39UXS8_9AGAR</name>
<organism evidence="1 2">
    <name type="scientific">Armillaria luteobubalina</name>
    <dbReference type="NCBI Taxonomy" id="153913"/>
    <lineage>
        <taxon>Eukaryota</taxon>
        <taxon>Fungi</taxon>
        <taxon>Dikarya</taxon>
        <taxon>Basidiomycota</taxon>
        <taxon>Agaricomycotina</taxon>
        <taxon>Agaricomycetes</taxon>
        <taxon>Agaricomycetidae</taxon>
        <taxon>Agaricales</taxon>
        <taxon>Marasmiineae</taxon>
        <taxon>Physalacriaceae</taxon>
        <taxon>Armillaria</taxon>
    </lineage>
</organism>